<feature type="active site" evidence="1">
    <location>
        <position position="221"/>
    </location>
</feature>
<accession>H2URI0</accession>
<keyword evidence="4" id="KW-1185">Reference proteome</keyword>
<dbReference type="STRING" id="31033.ENSTRUP00000039553"/>
<dbReference type="GO" id="GO:0001945">
    <property type="term" value="P:lymph vessel development"/>
    <property type="evidence" value="ECO:0007669"/>
    <property type="project" value="Ensembl"/>
</dbReference>
<dbReference type="eggNOG" id="ENOG502QPPX">
    <property type="taxonomic scope" value="Eukaryota"/>
</dbReference>
<evidence type="ECO:0000256" key="1">
    <source>
        <dbReference type="PIRSR" id="PIRSR628131-1"/>
    </source>
</evidence>
<dbReference type="GeneTree" id="ENSGT00390000012703"/>
<dbReference type="InterPro" id="IPR028131">
    <property type="entry name" value="VASH1"/>
</dbReference>
<dbReference type="Proteomes" id="UP000005226">
    <property type="component" value="Chromosome 2"/>
</dbReference>
<name>H2URI0_TAKRU</name>
<dbReference type="PANTHER" id="PTHR15750">
    <property type="entry name" value="VASOHIBIN-1-LIKE ISOFORM X2"/>
    <property type="match status" value="1"/>
</dbReference>
<organism evidence="3 4">
    <name type="scientific">Takifugu rubripes</name>
    <name type="common">Japanese pufferfish</name>
    <name type="synonym">Fugu rubripes</name>
    <dbReference type="NCBI Taxonomy" id="31033"/>
    <lineage>
        <taxon>Eukaryota</taxon>
        <taxon>Metazoa</taxon>
        <taxon>Chordata</taxon>
        <taxon>Craniata</taxon>
        <taxon>Vertebrata</taxon>
        <taxon>Euteleostomi</taxon>
        <taxon>Actinopterygii</taxon>
        <taxon>Neopterygii</taxon>
        <taxon>Teleostei</taxon>
        <taxon>Neoteleostei</taxon>
        <taxon>Acanthomorphata</taxon>
        <taxon>Eupercaria</taxon>
        <taxon>Tetraodontiformes</taxon>
        <taxon>Tetradontoidea</taxon>
        <taxon>Tetraodontidae</taxon>
        <taxon>Takifugu</taxon>
    </lineage>
</organism>
<feature type="compositionally biased region" description="Basic and acidic residues" evidence="2">
    <location>
        <begin position="336"/>
        <end position="354"/>
    </location>
</feature>
<evidence type="ECO:0000313" key="3">
    <source>
        <dbReference type="Ensembl" id="ENSTRUP00000039553.3"/>
    </source>
</evidence>
<sequence length="364" mass="41560">QISHIGDNDISDFCCSCCIMCWSSVVGVEMLSAAAGSVQERDEEQEDEGEEELRDGGVPFYVNRGGFPVDEETWERMWRHVARIHSDGEALGRAIRRATDLPKIPVPSVPTYQPTTPIPQRLEAIQKYIRELQYNHTGTQFFEIKKSRPLTALMDIAKEMTREALPIKCLEAVILGIYLTNSMPGVERFPISFQSQFSGNHFHHIVLGVHSGGRFGALGISRREDLMFKPLELRTLTDLVQDFEGAYRGYWHTLRKVRIGQYVSHDPHSVEQIEWKHSILDLEKLTKEELRKELERHTRDMRLKIGKPAPPSPTKDRRNSIGSPLRGPGSPVRRISRTERRSSGEKKSLERKSSADMNGYQIRV</sequence>
<evidence type="ECO:0000256" key="2">
    <source>
        <dbReference type="SAM" id="MobiDB-lite"/>
    </source>
</evidence>
<dbReference type="FunCoup" id="H2URI0">
    <property type="interactions" value="843"/>
</dbReference>
<dbReference type="AlphaFoldDB" id="H2URI0"/>
<reference evidence="3" key="3">
    <citation type="submission" date="2025-09" db="UniProtKB">
        <authorList>
            <consortium name="Ensembl"/>
        </authorList>
    </citation>
    <scope>IDENTIFICATION</scope>
</reference>
<feature type="region of interest" description="Disordered" evidence="2">
    <location>
        <begin position="296"/>
        <end position="364"/>
    </location>
</feature>
<feature type="active site" evidence="1">
    <location>
        <position position="169"/>
    </location>
</feature>
<dbReference type="GO" id="GO:1903670">
    <property type="term" value="P:regulation of sprouting angiogenesis"/>
    <property type="evidence" value="ECO:0007669"/>
    <property type="project" value="Ensembl"/>
</dbReference>
<evidence type="ECO:0000313" key="4">
    <source>
        <dbReference type="Proteomes" id="UP000005226"/>
    </source>
</evidence>
<dbReference type="GO" id="GO:0106423">
    <property type="term" value="F:tubulin-tyrosine carboxypeptidase"/>
    <property type="evidence" value="ECO:0007669"/>
    <property type="project" value="Ensembl"/>
</dbReference>
<reference evidence="3" key="2">
    <citation type="submission" date="2025-08" db="UniProtKB">
        <authorList>
            <consortium name="Ensembl"/>
        </authorList>
    </citation>
    <scope>IDENTIFICATION</scope>
</reference>
<dbReference type="OMA" id="MWRHVAK"/>
<dbReference type="GO" id="GO:0005737">
    <property type="term" value="C:cytoplasm"/>
    <property type="evidence" value="ECO:0007669"/>
    <property type="project" value="InterPro"/>
</dbReference>
<proteinExistence type="predicted"/>
<protein>
    <submittedName>
        <fullName evidence="3">Vasohibin 1</fullName>
    </submittedName>
</protein>
<gene>
    <name evidence="3" type="primary">vash1</name>
</gene>
<dbReference type="Pfam" id="PF14822">
    <property type="entry name" value="Vasohibin"/>
    <property type="match status" value="1"/>
</dbReference>
<dbReference type="PANTHER" id="PTHR15750:SF5">
    <property type="entry name" value="TUBULINYL-TYR CARBOXYPEPTIDASE 1"/>
    <property type="match status" value="1"/>
</dbReference>
<reference evidence="3 4" key="1">
    <citation type="journal article" date="2011" name="Genome Biol. Evol.">
        <title>Integration of the genetic map and genome assembly of fugu facilitates insights into distinct features of genome evolution in teleosts and mammals.</title>
        <authorList>
            <person name="Kai W."/>
            <person name="Kikuchi K."/>
            <person name="Tohari S."/>
            <person name="Chew A.K."/>
            <person name="Tay A."/>
            <person name="Fujiwara A."/>
            <person name="Hosoya S."/>
            <person name="Suetake H."/>
            <person name="Naruse K."/>
            <person name="Brenner S."/>
            <person name="Suzuki Y."/>
            <person name="Venkatesh B."/>
        </authorList>
    </citation>
    <scope>NUCLEOTIDE SEQUENCE [LARGE SCALE GENOMIC DNA]</scope>
</reference>
<dbReference type="Ensembl" id="ENSTRUT00000039694.3">
    <property type="protein sequence ID" value="ENSTRUP00000039553.3"/>
    <property type="gene ID" value="ENSTRUG00000015461.3"/>
</dbReference>
<dbReference type="InParanoid" id="H2URI0"/>
<feature type="active site" evidence="1">
    <location>
        <position position="204"/>
    </location>
</feature>
<dbReference type="HOGENOM" id="CLU_061405_0_1_1"/>